<accession>A0A9P0A0K5</accession>
<evidence type="ECO:0008006" key="4">
    <source>
        <dbReference type="Google" id="ProtNLM"/>
    </source>
</evidence>
<keyword evidence="3" id="KW-1185">Reference proteome</keyword>
<organism evidence="2 3">
    <name type="scientific">Bemisia tabaci</name>
    <name type="common">Sweetpotato whitefly</name>
    <name type="synonym">Aleurodes tabaci</name>
    <dbReference type="NCBI Taxonomy" id="7038"/>
    <lineage>
        <taxon>Eukaryota</taxon>
        <taxon>Metazoa</taxon>
        <taxon>Ecdysozoa</taxon>
        <taxon>Arthropoda</taxon>
        <taxon>Hexapoda</taxon>
        <taxon>Insecta</taxon>
        <taxon>Pterygota</taxon>
        <taxon>Neoptera</taxon>
        <taxon>Paraneoptera</taxon>
        <taxon>Hemiptera</taxon>
        <taxon>Sternorrhyncha</taxon>
        <taxon>Aleyrodoidea</taxon>
        <taxon>Aleyrodidae</taxon>
        <taxon>Aleyrodinae</taxon>
        <taxon>Bemisia</taxon>
    </lineage>
</organism>
<dbReference type="EMBL" id="OU963862">
    <property type="protein sequence ID" value="CAH0380757.1"/>
    <property type="molecule type" value="Genomic_DNA"/>
</dbReference>
<dbReference type="InterPro" id="IPR036846">
    <property type="entry name" value="GM2-AP_sf"/>
</dbReference>
<name>A0A9P0A0K5_BEMTA</name>
<protein>
    <recommendedName>
        <fullName evidence="4">MD-2-related lipid-recognition domain-containing protein</fullName>
    </recommendedName>
</protein>
<dbReference type="Proteomes" id="UP001152759">
    <property type="component" value="Chromosome 1"/>
</dbReference>
<reference evidence="2" key="1">
    <citation type="submission" date="2021-12" db="EMBL/GenBank/DDBJ databases">
        <authorList>
            <person name="King R."/>
        </authorList>
    </citation>
    <scope>NUCLEOTIDE SEQUENCE</scope>
</reference>
<evidence type="ECO:0000313" key="2">
    <source>
        <dbReference type="EMBL" id="CAH0380757.1"/>
    </source>
</evidence>
<proteinExistence type="predicted"/>
<gene>
    <name evidence="2" type="ORF">BEMITA_LOCUS473</name>
</gene>
<dbReference type="AlphaFoldDB" id="A0A9P0A0K5"/>
<evidence type="ECO:0000256" key="1">
    <source>
        <dbReference type="ARBA" id="ARBA00022729"/>
    </source>
</evidence>
<keyword evidence="1" id="KW-0732">Signal</keyword>
<sequence length="203" mass="23603">MNSLLKACGFCFISYFTGMFLDFLLDSTLSLAEGRRNFLRLRKNIVVDYFENCEQKIYAFSPYFKFSRNGSFTIINGEEIISKDFSINYPVSVQFVIEKCSDKSNPDTCEYYTTWKFDDFCALRLMPFFPAFLEAHSPPLTCPFKKGRYVIKDARIDPGLVAPFWGGASNQVLWKQRILLKEKNQLIGCVNLGFRIVDMRIRF</sequence>
<evidence type="ECO:0000313" key="3">
    <source>
        <dbReference type="Proteomes" id="UP001152759"/>
    </source>
</evidence>
<dbReference type="Gene3D" id="2.70.220.10">
    <property type="entry name" value="Ganglioside GM2 activator"/>
    <property type="match status" value="1"/>
</dbReference>